<evidence type="ECO:0000313" key="6">
    <source>
        <dbReference type="Proteomes" id="UP000237662"/>
    </source>
</evidence>
<feature type="domain" description="HTH araC/xylS-type" evidence="4">
    <location>
        <begin position="78"/>
        <end position="178"/>
    </location>
</feature>
<name>A0A2S6I2E2_9BACT</name>
<evidence type="ECO:0000256" key="1">
    <source>
        <dbReference type="ARBA" id="ARBA00023015"/>
    </source>
</evidence>
<protein>
    <submittedName>
        <fullName evidence="5">AraC family transcriptional regulator</fullName>
    </submittedName>
</protein>
<dbReference type="Pfam" id="PF12833">
    <property type="entry name" value="HTH_18"/>
    <property type="match status" value="1"/>
</dbReference>
<dbReference type="GO" id="GO:0003700">
    <property type="term" value="F:DNA-binding transcription factor activity"/>
    <property type="evidence" value="ECO:0007669"/>
    <property type="project" value="InterPro"/>
</dbReference>
<dbReference type="PROSITE" id="PS00041">
    <property type="entry name" value="HTH_ARAC_FAMILY_1"/>
    <property type="match status" value="1"/>
</dbReference>
<evidence type="ECO:0000256" key="2">
    <source>
        <dbReference type="ARBA" id="ARBA00023125"/>
    </source>
</evidence>
<sequence length="189" mass="21734">MPQPTTLYIDHMVCDRCKMAVRRVLDNLGWRIEHLELGRVTALPPDGNPRETVLRGQLENLGFRLRDGAPGPVSRIKGLIIDYVYNDRPEHRGSIAELITGDIDLSYSHLSRLFSREEGRTINDFYRLQRMERAKHLLVTTDEQVTRIADRLNYGSSARFAAAFRRETGMAPTAFRERGHYVARPLDEL</sequence>
<evidence type="ECO:0000313" key="5">
    <source>
        <dbReference type="EMBL" id="PPK85345.1"/>
    </source>
</evidence>
<dbReference type="AlphaFoldDB" id="A0A2S6I2E2"/>
<dbReference type="SMART" id="SM00342">
    <property type="entry name" value="HTH_ARAC"/>
    <property type="match status" value="1"/>
</dbReference>
<reference evidence="5 6" key="1">
    <citation type="submission" date="2018-02" db="EMBL/GenBank/DDBJ databases">
        <title>Genomic Encyclopedia of Archaeal and Bacterial Type Strains, Phase II (KMG-II): from individual species to whole genera.</title>
        <authorList>
            <person name="Goeker M."/>
        </authorList>
    </citation>
    <scope>NUCLEOTIDE SEQUENCE [LARGE SCALE GENOMIC DNA]</scope>
    <source>
        <strain evidence="5 6">DSM 29526</strain>
    </source>
</reference>
<dbReference type="PROSITE" id="PS01124">
    <property type="entry name" value="HTH_ARAC_FAMILY_2"/>
    <property type="match status" value="1"/>
</dbReference>
<accession>A0A2S6I2E2</accession>
<evidence type="ECO:0000259" key="4">
    <source>
        <dbReference type="PROSITE" id="PS01124"/>
    </source>
</evidence>
<evidence type="ECO:0000256" key="3">
    <source>
        <dbReference type="ARBA" id="ARBA00023163"/>
    </source>
</evidence>
<dbReference type="GO" id="GO:0043565">
    <property type="term" value="F:sequence-specific DNA binding"/>
    <property type="evidence" value="ECO:0007669"/>
    <property type="project" value="InterPro"/>
</dbReference>
<dbReference type="Proteomes" id="UP000237662">
    <property type="component" value="Unassembled WGS sequence"/>
</dbReference>
<dbReference type="InterPro" id="IPR009057">
    <property type="entry name" value="Homeodomain-like_sf"/>
</dbReference>
<proteinExistence type="predicted"/>
<dbReference type="RefSeq" id="WP_104419850.1">
    <property type="nucleotide sequence ID" value="NZ_PTJC01000006.1"/>
</dbReference>
<dbReference type="EMBL" id="PTJC01000006">
    <property type="protein sequence ID" value="PPK85345.1"/>
    <property type="molecule type" value="Genomic_DNA"/>
</dbReference>
<gene>
    <name evidence="5" type="ORF">CLV84_2241</name>
</gene>
<keyword evidence="2" id="KW-0238">DNA-binding</keyword>
<dbReference type="InterPro" id="IPR018060">
    <property type="entry name" value="HTH_AraC"/>
</dbReference>
<comment type="caution">
    <text evidence="5">The sequence shown here is derived from an EMBL/GenBank/DDBJ whole genome shotgun (WGS) entry which is preliminary data.</text>
</comment>
<dbReference type="OrthoDB" id="952277at2"/>
<dbReference type="Gene3D" id="1.10.10.60">
    <property type="entry name" value="Homeodomain-like"/>
    <property type="match status" value="1"/>
</dbReference>
<dbReference type="PANTHER" id="PTHR43280">
    <property type="entry name" value="ARAC-FAMILY TRANSCRIPTIONAL REGULATOR"/>
    <property type="match status" value="1"/>
</dbReference>
<organism evidence="5 6">
    <name type="scientific">Neolewinella xylanilytica</name>
    <dbReference type="NCBI Taxonomy" id="1514080"/>
    <lineage>
        <taxon>Bacteria</taxon>
        <taxon>Pseudomonadati</taxon>
        <taxon>Bacteroidota</taxon>
        <taxon>Saprospiria</taxon>
        <taxon>Saprospirales</taxon>
        <taxon>Lewinellaceae</taxon>
        <taxon>Neolewinella</taxon>
    </lineage>
</organism>
<keyword evidence="6" id="KW-1185">Reference proteome</keyword>
<dbReference type="InterPro" id="IPR018062">
    <property type="entry name" value="HTH_AraC-typ_CS"/>
</dbReference>
<dbReference type="SUPFAM" id="SSF46689">
    <property type="entry name" value="Homeodomain-like"/>
    <property type="match status" value="1"/>
</dbReference>
<keyword evidence="1" id="KW-0805">Transcription regulation</keyword>
<dbReference type="PANTHER" id="PTHR43280:SF2">
    <property type="entry name" value="HTH-TYPE TRANSCRIPTIONAL REGULATOR EXSA"/>
    <property type="match status" value="1"/>
</dbReference>
<keyword evidence="3" id="KW-0804">Transcription</keyword>